<feature type="domain" description="LysM" evidence="2">
    <location>
        <begin position="94"/>
        <end position="138"/>
    </location>
</feature>
<dbReference type="InterPro" id="IPR036779">
    <property type="entry name" value="LysM_dom_sf"/>
</dbReference>
<dbReference type="Proteomes" id="UP000192578">
    <property type="component" value="Unassembled WGS sequence"/>
</dbReference>
<dbReference type="OrthoDB" id="2107166at2759"/>
<feature type="region of interest" description="Disordered" evidence="1">
    <location>
        <begin position="199"/>
        <end position="220"/>
    </location>
</feature>
<evidence type="ECO:0000313" key="3">
    <source>
        <dbReference type="EMBL" id="OWA52397.1"/>
    </source>
</evidence>
<organism evidence="3 4">
    <name type="scientific">Hypsibius exemplaris</name>
    <name type="common">Freshwater tardigrade</name>
    <dbReference type="NCBI Taxonomy" id="2072580"/>
    <lineage>
        <taxon>Eukaryota</taxon>
        <taxon>Metazoa</taxon>
        <taxon>Ecdysozoa</taxon>
        <taxon>Tardigrada</taxon>
        <taxon>Eutardigrada</taxon>
        <taxon>Parachela</taxon>
        <taxon>Hypsibioidea</taxon>
        <taxon>Hypsibiidae</taxon>
        <taxon>Hypsibius</taxon>
    </lineage>
</organism>
<dbReference type="PANTHER" id="PTHR20932">
    <property type="entry name" value="LYSM AND PUTATIVE PEPTIDOGLYCAN-BINDING DOMAIN-CONTAINING PROTEIN"/>
    <property type="match status" value="1"/>
</dbReference>
<dbReference type="InterPro" id="IPR045030">
    <property type="entry name" value="LYSM1-4"/>
</dbReference>
<comment type="caution">
    <text evidence="3">The sequence shown here is derived from an EMBL/GenBank/DDBJ whole genome shotgun (WGS) entry which is preliminary data.</text>
</comment>
<accession>A0A9X6NEA0</accession>
<name>A0A9X6NEA0_HYPEX</name>
<dbReference type="EMBL" id="MTYJ01000266">
    <property type="protein sequence ID" value="OWA52397.1"/>
    <property type="molecule type" value="Genomic_DNA"/>
</dbReference>
<feature type="region of interest" description="Disordered" evidence="1">
    <location>
        <begin position="248"/>
        <end position="267"/>
    </location>
</feature>
<dbReference type="InterPro" id="IPR018392">
    <property type="entry name" value="LysM"/>
</dbReference>
<dbReference type="PROSITE" id="PS51782">
    <property type="entry name" value="LYSM"/>
    <property type="match status" value="1"/>
</dbReference>
<dbReference type="CDD" id="cd00118">
    <property type="entry name" value="LysM"/>
    <property type="match status" value="1"/>
</dbReference>
<sequence>MRALFLQSVRGTLNSRNVCRASPRKRRLDTSSSSAPVFEEEIMECFRLKRKRARSRVTVIQTNANANHIGNIARRQGKSYGTTTRSLDETTMYLTHQICSSDTLQGIALKYGVTMEHLRRVNKLWASDTMHLRKILLIPIPAPIDGSSRNRTPENGHSAAGSPEPGGGFRNSNYPAGSRENPLSKTEALLLLKNYETDLRDQKPGTPESSSSSTDAVAPVERTVSPLDYFSRMDQNIASCRKNTEVTASNWSSRSYSVDQPEPPTPNGVVKTITTNGHGVDRSPSWGRVVKASKAHPELQLEGVDNMVFEL</sequence>
<dbReference type="SMART" id="SM00257">
    <property type="entry name" value="LysM"/>
    <property type="match status" value="1"/>
</dbReference>
<dbReference type="Pfam" id="PF01476">
    <property type="entry name" value="LysM"/>
    <property type="match status" value="1"/>
</dbReference>
<feature type="region of interest" description="Disordered" evidence="1">
    <location>
        <begin position="143"/>
        <end position="181"/>
    </location>
</feature>
<evidence type="ECO:0000313" key="4">
    <source>
        <dbReference type="Proteomes" id="UP000192578"/>
    </source>
</evidence>
<dbReference type="Gene3D" id="3.10.350.10">
    <property type="entry name" value="LysM domain"/>
    <property type="match status" value="1"/>
</dbReference>
<reference evidence="4" key="1">
    <citation type="submission" date="2017-01" db="EMBL/GenBank/DDBJ databases">
        <title>Comparative genomics of anhydrobiosis in the tardigrade Hypsibius dujardini.</title>
        <authorList>
            <person name="Yoshida Y."/>
            <person name="Koutsovoulos G."/>
            <person name="Laetsch D."/>
            <person name="Stevens L."/>
            <person name="Kumar S."/>
            <person name="Horikawa D."/>
            <person name="Ishino K."/>
            <person name="Komine S."/>
            <person name="Tomita M."/>
            <person name="Blaxter M."/>
            <person name="Arakawa K."/>
        </authorList>
    </citation>
    <scope>NUCLEOTIDE SEQUENCE [LARGE SCALE GENOMIC DNA]</scope>
    <source>
        <strain evidence="4">Z151</strain>
    </source>
</reference>
<evidence type="ECO:0000259" key="2">
    <source>
        <dbReference type="PROSITE" id="PS51782"/>
    </source>
</evidence>
<gene>
    <name evidence="3" type="ORF">BV898_16853</name>
</gene>
<protein>
    <recommendedName>
        <fullName evidence="2">LysM domain-containing protein</fullName>
    </recommendedName>
</protein>
<dbReference type="SUPFAM" id="SSF54106">
    <property type="entry name" value="LysM domain"/>
    <property type="match status" value="1"/>
</dbReference>
<dbReference type="AlphaFoldDB" id="A0A9X6NEA0"/>
<keyword evidence="4" id="KW-1185">Reference proteome</keyword>
<dbReference type="PANTHER" id="PTHR20932:SF8">
    <property type="entry name" value="LD22649P"/>
    <property type="match status" value="1"/>
</dbReference>
<evidence type="ECO:0000256" key="1">
    <source>
        <dbReference type="SAM" id="MobiDB-lite"/>
    </source>
</evidence>
<proteinExistence type="predicted"/>
<feature type="compositionally biased region" description="Polar residues" evidence="1">
    <location>
        <begin position="248"/>
        <end position="258"/>
    </location>
</feature>